<evidence type="ECO:0000256" key="4">
    <source>
        <dbReference type="ARBA" id="ARBA00023163"/>
    </source>
</evidence>
<keyword evidence="4" id="KW-0804">Transcription</keyword>
<name>A0ABS5W5I3_9SPHN</name>
<evidence type="ECO:0000256" key="1">
    <source>
        <dbReference type="ARBA" id="ARBA00011046"/>
    </source>
</evidence>
<evidence type="ECO:0000256" key="3">
    <source>
        <dbReference type="ARBA" id="ARBA00023125"/>
    </source>
</evidence>
<evidence type="ECO:0000313" key="6">
    <source>
        <dbReference type="Proteomes" id="UP000811255"/>
    </source>
</evidence>
<dbReference type="SUPFAM" id="SSF46785">
    <property type="entry name" value="Winged helix' DNA-binding domain"/>
    <property type="match status" value="1"/>
</dbReference>
<evidence type="ECO:0000256" key="2">
    <source>
        <dbReference type="ARBA" id="ARBA00023015"/>
    </source>
</evidence>
<dbReference type="Gene3D" id="1.10.10.10">
    <property type="entry name" value="Winged helix-like DNA-binding domain superfamily/Winged helix DNA-binding domain"/>
    <property type="match status" value="1"/>
</dbReference>
<accession>A0ABS5W5I3</accession>
<reference evidence="5 6" key="1">
    <citation type="submission" date="2021-05" db="EMBL/GenBank/DDBJ databases">
        <title>Croceibacterium sp. LX-88 genome sequence.</title>
        <authorList>
            <person name="Luo X."/>
        </authorList>
    </citation>
    <scope>NUCLEOTIDE SEQUENCE [LARGE SCALE GENOMIC DNA]</scope>
    <source>
        <strain evidence="5 6">LX-88</strain>
    </source>
</reference>
<keyword evidence="2" id="KW-0805">Transcription regulation</keyword>
<dbReference type="InterPro" id="IPR036388">
    <property type="entry name" value="WH-like_DNA-bd_sf"/>
</dbReference>
<dbReference type="Proteomes" id="UP000811255">
    <property type="component" value="Unassembled WGS sequence"/>
</dbReference>
<comment type="similarity">
    <text evidence="1">Belongs to the BlaI transcriptional regulatory family.</text>
</comment>
<dbReference type="InterPro" id="IPR036390">
    <property type="entry name" value="WH_DNA-bd_sf"/>
</dbReference>
<dbReference type="InterPro" id="IPR005650">
    <property type="entry name" value="BlaI_family"/>
</dbReference>
<dbReference type="RefSeq" id="WP_214535677.1">
    <property type="nucleotide sequence ID" value="NZ_JAHFVK010000001.1"/>
</dbReference>
<keyword evidence="6" id="KW-1185">Reference proteome</keyword>
<dbReference type="PIRSF" id="PIRSF019455">
    <property type="entry name" value="CopR_AtkY"/>
    <property type="match status" value="1"/>
</dbReference>
<proteinExistence type="inferred from homology"/>
<organism evidence="5 6">
    <name type="scientific">Croceibacterium selenioxidans</name>
    <dbReference type="NCBI Taxonomy" id="2838833"/>
    <lineage>
        <taxon>Bacteria</taxon>
        <taxon>Pseudomonadati</taxon>
        <taxon>Pseudomonadota</taxon>
        <taxon>Alphaproteobacteria</taxon>
        <taxon>Sphingomonadales</taxon>
        <taxon>Erythrobacteraceae</taxon>
        <taxon>Croceibacterium</taxon>
    </lineage>
</organism>
<gene>
    <name evidence="5" type="ORF">KK137_08410</name>
</gene>
<dbReference type="EMBL" id="JAHFVK010000001">
    <property type="protein sequence ID" value="MBT2134352.1"/>
    <property type="molecule type" value="Genomic_DNA"/>
</dbReference>
<protein>
    <submittedName>
        <fullName evidence="5">BlaI/MecI/CopY family transcriptional regulator</fullName>
    </submittedName>
</protein>
<dbReference type="Pfam" id="PF03965">
    <property type="entry name" value="Penicillinase_R"/>
    <property type="match status" value="1"/>
</dbReference>
<evidence type="ECO:0000313" key="5">
    <source>
        <dbReference type="EMBL" id="MBT2134352.1"/>
    </source>
</evidence>
<sequence>MLKKLPPREREIVDLLYERGDLTVAEISEALPGQLSGSAVRTMLSRLEHKGFVRRSDSSKGHLYRPAVPDSQARKTALKDLVRVFFHGSPAGAATALLGMSERLDETELDELEALIAQARAARRKGPK</sequence>
<keyword evidence="3" id="KW-0238">DNA-binding</keyword>
<comment type="caution">
    <text evidence="5">The sequence shown here is derived from an EMBL/GenBank/DDBJ whole genome shotgun (WGS) entry which is preliminary data.</text>
</comment>